<evidence type="ECO:0000313" key="3">
    <source>
        <dbReference type="Proteomes" id="UP000323876"/>
    </source>
</evidence>
<comment type="caution">
    <text evidence="2">The sequence shown here is derived from an EMBL/GenBank/DDBJ whole genome shotgun (WGS) entry which is preliminary data.</text>
</comment>
<evidence type="ECO:0000259" key="1">
    <source>
        <dbReference type="SMART" id="SM00849"/>
    </source>
</evidence>
<dbReference type="InterPro" id="IPR050114">
    <property type="entry name" value="UPF0173_UPF0282_UlaG_hydrolase"/>
</dbReference>
<reference evidence="2 3" key="1">
    <citation type="submission" date="2019-09" db="EMBL/GenBank/DDBJ databases">
        <authorList>
            <person name="Wang X."/>
        </authorList>
    </citation>
    <scope>NUCLEOTIDE SEQUENCE [LARGE SCALE GENOMIC DNA]</scope>
    <source>
        <strain evidence="2 3">CICC 11023</strain>
    </source>
</reference>
<feature type="domain" description="Metallo-beta-lactamase" evidence="1">
    <location>
        <begin position="7"/>
        <end position="174"/>
    </location>
</feature>
<accession>A0A5N0DZC7</accession>
<dbReference type="GO" id="GO:0016787">
    <property type="term" value="F:hydrolase activity"/>
    <property type="evidence" value="ECO:0007669"/>
    <property type="project" value="UniProtKB-KW"/>
</dbReference>
<dbReference type="RefSeq" id="WP_150407207.1">
    <property type="nucleotide sequence ID" value="NZ_VXLC01000029.1"/>
</dbReference>
<organism evidence="2 3">
    <name type="scientific">Nocardia colli</name>
    <dbReference type="NCBI Taxonomy" id="2545717"/>
    <lineage>
        <taxon>Bacteria</taxon>
        <taxon>Bacillati</taxon>
        <taxon>Actinomycetota</taxon>
        <taxon>Actinomycetes</taxon>
        <taxon>Mycobacteriales</taxon>
        <taxon>Nocardiaceae</taxon>
        <taxon>Nocardia</taxon>
    </lineage>
</organism>
<keyword evidence="3" id="KW-1185">Reference proteome</keyword>
<sequence length="235" mass="24756">MQLTKFGHACVRVEIDGRRLVIDPGGLTDPQALAGAEAVLVTHEHFDHFSEEALRKAAEQNPALRIWTNTSVARKLDGLGARVTAVGAGEIFTAAGFEVKVYGTWHAVIHPDLPRVGNIGFLIEDALFHPGDALTVPDVTVDTLLLPVHGPWSTTGQLIDYVREVAPRQALAVHDGALNDVGTAMVAGLLGGNGPGIGTPYRWIPAGVSAEIACNATTVGLTPASPTELLPTERS</sequence>
<name>A0A5N0DZC7_9NOCA</name>
<dbReference type="EMBL" id="VXLC01000029">
    <property type="protein sequence ID" value="KAA8882066.1"/>
    <property type="molecule type" value="Genomic_DNA"/>
</dbReference>
<dbReference type="OrthoDB" id="3190691at2"/>
<dbReference type="Pfam" id="PF13483">
    <property type="entry name" value="Lactamase_B_3"/>
    <property type="match status" value="1"/>
</dbReference>
<dbReference type="SMART" id="SM00849">
    <property type="entry name" value="Lactamase_B"/>
    <property type="match status" value="1"/>
</dbReference>
<keyword evidence="2" id="KW-0378">Hydrolase</keyword>
<dbReference type="Proteomes" id="UP000323876">
    <property type="component" value="Unassembled WGS sequence"/>
</dbReference>
<dbReference type="InterPro" id="IPR001279">
    <property type="entry name" value="Metallo-B-lactamas"/>
</dbReference>
<dbReference type="Gene3D" id="3.60.15.10">
    <property type="entry name" value="Ribonuclease Z/Hydroxyacylglutathione hydrolase-like"/>
    <property type="match status" value="1"/>
</dbReference>
<dbReference type="AlphaFoldDB" id="A0A5N0DZC7"/>
<dbReference type="PANTHER" id="PTHR43546:SF3">
    <property type="entry name" value="UPF0173 METAL-DEPENDENT HYDROLASE MJ1163"/>
    <property type="match status" value="1"/>
</dbReference>
<proteinExistence type="predicted"/>
<dbReference type="PANTHER" id="PTHR43546">
    <property type="entry name" value="UPF0173 METAL-DEPENDENT HYDROLASE MJ1163-RELATED"/>
    <property type="match status" value="1"/>
</dbReference>
<gene>
    <name evidence="2" type="ORF">F3087_39100</name>
</gene>
<dbReference type="InterPro" id="IPR036866">
    <property type="entry name" value="RibonucZ/Hydroxyglut_hydro"/>
</dbReference>
<dbReference type="SUPFAM" id="SSF56281">
    <property type="entry name" value="Metallo-hydrolase/oxidoreductase"/>
    <property type="match status" value="1"/>
</dbReference>
<protein>
    <submittedName>
        <fullName evidence="2">MBL fold metallo-hydrolase</fullName>
    </submittedName>
</protein>
<evidence type="ECO:0000313" key="2">
    <source>
        <dbReference type="EMBL" id="KAA8882066.1"/>
    </source>
</evidence>